<comment type="subcellular location">
    <subcellularLocation>
        <location evidence="1">Membrane</location>
        <topology evidence="1">Multi-pass membrane protein</topology>
    </subcellularLocation>
</comment>
<keyword evidence="5" id="KW-1185">Reference proteome</keyword>
<feature type="transmembrane region" description="Helical" evidence="3">
    <location>
        <begin position="92"/>
        <end position="112"/>
    </location>
</feature>
<evidence type="ECO:0000256" key="1">
    <source>
        <dbReference type="ARBA" id="ARBA00004141"/>
    </source>
</evidence>
<protein>
    <submittedName>
        <fullName evidence="6">MFS domain-containing protein</fullName>
    </submittedName>
</protein>
<feature type="transmembrane region" description="Helical" evidence="3">
    <location>
        <begin position="121"/>
        <end position="139"/>
    </location>
</feature>
<dbReference type="PANTHER" id="PTHR45757">
    <property type="entry name" value="PROTEIN CBG23364-RELATED"/>
    <property type="match status" value="1"/>
</dbReference>
<feature type="transmembrane region" description="Helical" evidence="3">
    <location>
        <begin position="369"/>
        <end position="389"/>
    </location>
</feature>
<feature type="domain" description="Major facilitator superfamily (MFS) profile" evidence="4">
    <location>
        <begin position="32"/>
        <end position="464"/>
    </location>
</feature>
<feature type="transmembrane region" description="Helical" evidence="3">
    <location>
        <begin position="145"/>
        <end position="167"/>
    </location>
</feature>
<dbReference type="Pfam" id="PF07690">
    <property type="entry name" value="MFS_1"/>
    <property type="match status" value="1"/>
</dbReference>
<feature type="transmembrane region" description="Helical" evidence="3">
    <location>
        <begin position="296"/>
        <end position="322"/>
    </location>
</feature>
<dbReference type="PROSITE" id="PS50850">
    <property type="entry name" value="MFS"/>
    <property type="match status" value="1"/>
</dbReference>
<feature type="transmembrane region" description="Helical" evidence="3">
    <location>
        <begin position="25"/>
        <end position="51"/>
    </location>
</feature>
<evidence type="ECO:0000256" key="2">
    <source>
        <dbReference type="SAM" id="MobiDB-lite"/>
    </source>
</evidence>
<dbReference type="Gene3D" id="1.20.1250.20">
    <property type="entry name" value="MFS general substrate transporter like domains"/>
    <property type="match status" value="2"/>
</dbReference>
<evidence type="ECO:0000313" key="6">
    <source>
        <dbReference type="WBParaSite" id="HCON_00078720-00001"/>
    </source>
</evidence>
<organism evidence="5 6">
    <name type="scientific">Haemonchus contortus</name>
    <name type="common">Barber pole worm</name>
    <dbReference type="NCBI Taxonomy" id="6289"/>
    <lineage>
        <taxon>Eukaryota</taxon>
        <taxon>Metazoa</taxon>
        <taxon>Ecdysozoa</taxon>
        <taxon>Nematoda</taxon>
        <taxon>Chromadorea</taxon>
        <taxon>Rhabditida</taxon>
        <taxon>Rhabditina</taxon>
        <taxon>Rhabditomorpha</taxon>
        <taxon>Strongyloidea</taxon>
        <taxon>Trichostrongylidae</taxon>
        <taxon>Haemonchus</taxon>
    </lineage>
</organism>
<keyword evidence="3" id="KW-0812">Transmembrane</keyword>
<dbReference type="OMA" id="LIPMACL"/>
<dbReference type="SUPFAM" id="SSF103473">
    <property type="entry name" value="MFS general substrate transporter"/>
    <property type="match status" value="1"/>
</dbReference>
<proteinExistence type="predicted"/>
<sequence length="521" mass="57418">MSPSNSSEDDLERRVICGCAGLNRYFILILGLLQLSILGSSLIAFNASFVAMQDKTTSPLFNGSLTDDINWSSSALPIGDRRFSFSFLQKSLNFAGGFAGSIFGTIPLSMLLQRYGPHRTVTAIGISSTIMVAISPYVLCWSFPLFVLVRLIQGLGVAIHFPVIGCIVNEWAAMDQRGLFVAVLSAYVELCALITMPLGGLIAVKVNWATVYYLHAIACGFLTILWALYYRDKASTHPFVPDIELRRITYGKEPVEGNLRPPFRKIFRSPVIWAIWLAVIGNFLVANFLISYSPLYFSYVLKFPTITGAFLTMIPLGAQLVIKLVTGLASDRLYCLSELSRLRLFSSLSLLGSGLFFIVLALFSPTDNIADIILIMIPIILVAFTAGGYPKCAVMVSRQYTPFVMSIVQIVAGCSLFCGAFLVPALAPMTPQDTFHDWRNVFLSYAIVLTLTNTIFVIFARSEPAKWTFRTYRVKPLRTSTLSASNNDKSTDSSKDNTVTTKTETDQNLQSLQVCAGNENV</sequence>
<dbReference type="InterPro" id="IPR011701">
    <property type="entry name" value="MFS"/>
</dbReference>
<feature type="transmembrane region" description="Helical" evidence="3">
    <location>
        <begin position="442"/>
        <end position="460"/>
    </location>
</feature>
<dbReference type="InterPro" id="IPR036259">
    <property type="entry name" value="MFS_trans_sf"/>
</dbReference>
<feature type="region of interest" description="Disordered" evidence="2">
    <location>
        <begin position="483"/>
        <end position="503"/>
    </location>
</feature>
<feature type="transmembrane region" description="Helical" evidence="3">
    <location>
        <begin position="210"/>
        <end position="229"/>
    </location>
</feature>
<dbReference type="PANTHER" id="PTHR45757:SF18">
    <property type="entry name" value="MAJOR FACILITATOR SUPERFAMILY (MFS) PROFILE DOMAIN-CONTAINING PROTEIN"/>
    <property type="match status" value="1"/>
</dbReference>
<keyword evidence="3" id="KW-1133">Transmembrane helix</keyword>
<feature type="transmembrane region" description="Helical" evidence="3">
    <location>
        <begin position="401"/>
        <end position="422"/>
    </location>
</feature>
<reference evidence="6" key="1">
    <citation type="submission" date="2020-12" db="UniProtKB">
        <authorList>
            <consortium name="WormBaseParasite"/>
        </authorList>
    </citation>
    <scope>IDENTIFICATION</scope>
    <source>
        <strain evidence="6">MHco3</strain>
    </source>
</reference>
<dbReference type="WBParaSite" id="HCON_00078720-00001">
    <property type="protein sequence ID" value="HCON_00078720-00001"/>
    <property type="gene ID" value="HCON_00078720"/>
</dbReference>
<dbReference type="Proteomes" id="UP000025227">
    <property type="component" value="Unplaced"/>
</dbReference>
<accession>A0A7I4YBV0</accession>
<evidence type="ECO:0000313" key="5">
    <source>
        <dbReference type="Proteomes" id="UP000025227"/>
    </source>
</evidence>
<evidence type="ECO:0000256" key="3">
    <source>
        <dbReference type="SAM" id="Phobius"/>
    </source>
</evidence>
<feature type="transmembrane region" description="Helical" evidence="3">
    <location>
        <begin position="342"/>
        <end position="363"/>
    </location>
</feature>
<name>A0A7I4YBV0_HAECO</name>
<dbReference type="GO" id="GO:0016020">
    <property type="term" value="C:membrane"/>
    <property type="evidence" value="ECO:0007669"/>
    <property type="project" value="UniProtKB-SubCell"/>
</dbReference>
<dbReference type="OrthoDB" id="2985014at2759"/>
<keyword evidence="3" id="KW-0472">Membrane</keyword>
<dbReference type="GO" id="GO:0022857">
    <property type="term" value="F:transmembrane transporter activity"/>
    <property type="evidence" value="ECO:0007669"/>
    <property type="project" value="InterPro"/>
</dbReference>
<dbReference type="AlphaFoldDB" id="A0A7I4YBV0"/>
<dbReference type="InterPro" id="IPR020846">
    <property type="entry name" value="MFS_dom"/>
</dbReference>
<feature type="transmembrane region" description="Helical" evidence="3">
    <location>
        <begin position="270"/>
        <end position="290"/>
    </location>
</feature>
<evidence type="ECO:0000259" key="4">
    <source>
        <dbReference type="PROSITE" id="PS50850"/>
    </source>
</evidence>
<feature type="transmembrane region" description="Helical" evidence="3">
    <location>
        <begin position="179"/>
        <end position="204"/>
    </location>
</feature>